<dbReference type="CDD" id="cd06222">
    <property type="entry name" value="RNase_H_like"/>
    <property type="match status" value="1"/>
</dbReference>
<reference evidence="2" key="1">
    <citation type="journal article" date="2014" name="Nat. Commun.">
        <title>The emerging biofuel crop Camelina sativa retains a highly undifferentiated hexaploid genome structure.</title>
        <authorList>
            <person name="Kagale S."/>
            <person name="Koh C."/>
            <person name="Nixon J."/>
            <person name="Bollina V."/>
            <person name="Clarke W.E."/>
            <person name="Tuteja R."/>
            <person name="Spillane C."/>
            <person name="Robinson S.J."/>
            <person name="Links M.G."/>
            <person name="Clarke C."/>
            <person name="Higgins E.E."/>
            <person name="Huebert T."/>
            <person name="Sharpe A.G."/>
            <person name="Parkin I.A."/>
        </authorList>
    </citation>
    <scope>NUCLEOTIDE SEQUENCE [LARGE SCALE GENOMIC DNA]</scope>
    <source>
        <strain evidence="2">cv. DH55</strain>
    </source>
</reference>
<dbReference type="SUPFAM" id="SSF53098">
    <property type="entry name" value="Ribonuclease H-like"/>
    <property type="match status" value="1"/>
</dbReference>
<evidence type="ECO:0000313" key="2">
    <source>
        <dbReference type="Proteomes" id="UP000694864"/>
    </source>
</evidence>
<name>A0ABM0YKI7_CAMSA</name>
<evidence type="ECO:0000259" key="1">
    <source>
        <dbReference type="Pfam" id="PF13456"/>
    </source>
</evidence>
<accession>A0ABM0YKI7</accession>
<keyword evidence="2" id="KW-1185">Reference proteome</keyword>
<dbReference type="PANTHER" id="PTHR34146">
    <property type="entry name" value="POLYNUCLEOTIDYL TRANSFERASE, RIBONUCLEASE H-LIKE SUPERFAMILY PROTEIN-RELATED"/>
    <property type="match status" value="1"/>
</dbReference>
<dbReference type="Pfam" id="PF13456">
    <property type="entry name" value="RVT_3"/>
    <property type="match status" value="1"/>
</dbReference>
<dbReference type="Gene3D" id="3.30.420.10">
    <property type="entry name" value="Ribonuclease H-like superfamily/Ribonuclease H"/>
    <property type="match status" value="1"/>
</dbReference>
<reference evidence="3" key="2">
    <citation type="submission" date="2025-08" db="UniProtKB">
        <authorList>
            <consortium name="RefSeq"/>
        </authorList>
    </citation>
    <scope>IDENTIFICATION</scope>
    <source>
        <tissue evidence="3">Leaf</tissue>
    </source>
</reference>
<sequence length="185" mass="20810">MVIAHYGFSNYVLVFGIVTTSCKEVFPHCNLKSASSMESAISMDQQLPSLCILKFALSMGWCCISSEGSPPVLGATNFRRSLSSLHAEVEAFIWAMRCMIRHDFRDVAFLTDCSDLVKMVSSPIDWPAFATYLDDIRIDKEEFSSFSLIYVSRNANVRADSLARQARVSPHHVLFVDNFPPNWLV</sequence>
<gene>
    <name evidence="3" type="primary">LOC104779711</name>
</gene>
<dbReference type="GeneID" id="104779711"/>
<proteinExistence type="predicted"/>
<organism evidence="2 3">
    <name type="scientific">Camelina sativa</name>
    <name type="common">False flax</name>
    <name type="synonym">Myagrum sativum</name>
    <dbReference type="NCBI Taxonomy" id="90675"/>
    <lineage>
        <taxon>Eukaryota</taxon>
        <taxon>Viridiplantae</taxon>
        <taxon>Streptophyta</taxon>
        <taxon>Embryophyta</taxon>
        <taxon>Tracheophyta</taxon>
        <taxon>Spermatophyta</taxon>
        <taxon>Magnoliopsida</taxon>
        <taxon>eudicotyledons</taxon>
        <taxon>Gunneridae</taxon>
        <taxon>Pentapetalae</taxon>
        <taxon>rosids</taxon>
        <taxon>malvids</taxon>
        <taxon>Brassicales</taxon>
        <taxon>Brassicaceae</taxon>
        <taxon>Camelineae</taxon>
        <taxon>Camelina</taxon>
    </lineage>
</organism>
<dbReference type="InterPro" id="IPR002156">
    <property type="entry name" value="RNaseH_domain"/>
</dbReference>
<feature type="domain" description="RNase H type-1" evidence="1">
    <location>
        <begin position="59"/>
        <end position="166"/>
    </location>
</feature>
<dbReference type="PANTHER" id="PTHR34146:SF3">
    <property type="entry name" value="POLYNUCLEOTIDYL TRANSFERASE, RIBONUCLEASE H-LIKE SUPERFAMILY PROTEIN"/>
    <property type="match status" value="1"/>
</dbReference>
<dbReference type="InterPro" id="IPR044730">
    <property type="entry name" value="RNase_H-like_dom_plant"/>
</dbReference>
<dbReference type="InterPro" id="IPR036397">
    <property type="entry name" value="RNaseH_sf"/>
</dbReference>
<dbReference type="InterPro" id="IPR012337">
    <property type="entry name" value="RNaseH-like_sf"/>
</dbReference>
<dbReference type="Proteomes" id="UP000694864">
    <property type="component" value="Chromosome 4"/>
</dbReference>
<protein>
    <submittedName>
        <fullName evidence="3">Uncharacterized protein LOC104779711</fullName>
    </submittedName>
</protein>
<dbReference type="RefSeq" id="XP_010502410.1">
    <property type="nucleotide sequence ID" value="XM_010504108.2"/>
</dbReference>
<evidence type="ECO:0000313" key="3">
    <source>
        <dbReference type="RefSeq" id="XP_010502410.1"/>
    </source>
</evidence>